<sequence>MLKRLVVVFYIREGHGVRTCSSKLNCQLCGKKHHLFLCRTLSLEPNSSSVHKNDEVREPMIQHNEVLANLSESPNVFLQTLTVLVEGENAKRKARAIIDSGSQRTYILKTTAEEIKNISKRREYVQYSLLGGINTSTYQHDVFTIYLSSVTRNVVLIGNDNQKRINCPLGRVVEIILGKEGITMLVRHRTARGETLKPIQRLFPPRDYLSNG</sequence>
<reference evidence="2" key="1">
    <citation type="submission" date="2020-08" db="EMBL/GenBank/DDBJ databases">
        <title>Multicomponent nature underlies the extraordinary mechanical properties of spider dragline silk.</title>
        <authorList>
            <person name="Kono N."/>
            <person name="Nakamura H."/>
            <person name="Mori M."/>
            <person name="Yoshida Y."/>
            <person name="Ohtoshi R."/>
            <person name="Malay A.D."/>
            <person name="Moran D.A.P."/>
            <person name="Tomita M."/>
            <person name="Numata K."/>
            <person name="Arakawa K."/>
        </authorList>
    </citation>
    <scope>NUCLEOTIDE SEQUENCE</scope>
</reference>
<dbReference type="Proteomes" id="UP000887013">
    <property type="component" value="Unassembled WGS sequence"/>
</dbReference>
<protein>
    <recommendedName>
        <fullName evidence="1">DUF5641 domain-containing protein</fullName>
    </recommendedName>
</protein>
<feature type="domain" description="DUF5641" evidence="1">
    <location>
        <begin position="153"/>
        <end position="203"/>
    </location>
</feature>
<gene>
    <name evidence="2" type="primary">AVEN_22784_1</name>
    <name evidence="2" type="ORF">NPIL_398881</name>
</gene>
<dbReference type="Gene3D" id="2.40.70.10">
    <property type="entry name" value="Acid Proteases"/>
    <property type="match status" value="1"/>
</dbReference>
<name>A0A8X6UVB9_NEPPI</name>
<proteinExistence type="predicted"/>
<dbReference type="Pfam" id="PF18701">
    <property type="entry name" value="DUF5641"/>
    <property type="match status" value="1"/>
</dbReference>
<dbReference type="EMBL" id="BMAW01039738">
    <property type="protein sequence ID" value="GFU56961.1"/>
    <property type="molecule type" value="Genomic_DNA"/>
</dbReference>
<organism evidence="2 3">
    <name type="scientific">Nephila pilipes</name>
    <name type="common">Giant wood spider</name>
    <name type="synonym">Nephila maculata</name>
    <dbReference type="NCBI Taxonomy" id="299642"/>
    <lineage>
        <taxon>Eukaryota</taxon>
        <taxon>Metazoa</taxon>
        <taxon>Ecdysozoa</taxon>
        <taxon>Arthropoda</taxon>
        <taxon>Chelicerata</taxon>
        <taxon>Arachnida</taxon>
        <taxon>Araneae</taxon>
        <taxon>Araneomorphae</taxon>
        <taxon>Entelegynae</taxon>
        <taxon>Araneoidea</taxon>
        <taxon>Nephilidae</taxon>
        <taxon>Nephila</taxon>
    </lineage>
</organism>
<evidence type="ECO:0000313" key="3">
    <source>
        <dbReference type="Proteomes" id="UP000887013"/>
    </source>
</evidence>
<dbReference type="InterPro" id="IPR040676">
    <property type="entry name" value="DUF5641"/>
</dbReference>
<evidence type="ECO:0000259" key="1">
    <source>
        <dbReference type="Pfam" id="PF18701"/>
    </source>
</evidence>
<dbReference type="OrthoDB" id="6436159at2759"/>
<dbReference type="AlphaFoldDB" id="A0A8X6UVB9"/>
<dbReference type="InterPro" id="IPR021109">
    <property type="entry name" value="Peptidase_aspartic_dom_sf"/>
</dbReference>
<evidence type="ECO:0000313" key="2">
    <source>
        <dbReference type="EMBL" id="GFU56961.1"/>
    </source>
</evidence>
<keyword evidence="3" id="KW-1185">Reference proteome</keyword>
<comment type="caution">
    <text evidence="2">The sequence shown here is derived from an EMBL/GenBank/DDBJ whole genome shotgun (WGS) entry which is preliminary data.</text>
</comment>
<accession>A0A8X6UVB9</accession>